<dbReference type="GO" id="GO:0022829">
    <property type="term" value="F:wide pore channel activity"/>
    <property type="evidence" value="ECO:0007669"/>
    <property type="project" value="TreeGrafter"/>
</dbReference>
<evidence type="ECO:0000313" key="4">
    <source>
        <dbReference type="Proteomes" id="UP000285301"/>
    </source>
</evidence>
<evidence type="ECO:0000259" key="2">
    <source>
        <dbReference type="PROSITE" id="PS50004"/>
    </source>
</evidence>
<name>A0A3S3PBE8_9ACAR</name>
<feature type="signal peptide" evidence="1">
    <location>
        <begin position="1"/>
        <end position="24"/>
    </location>
</feature>
<dbReference type="Pfam" id="PF00168">
    <property type="entry name" value="C2"/>
    <property type="match status" value="1"/>
</dbReference>
<gene>
    <name evidence="3" type="ORF">B4U79_16345</name>
</gene>
<feature type="chain" id="PRO_5018562653" evidence="1">
    <location>
        <begin position="25"/>
        <end position="153"/>
    </location>
</feature>
<evidence type="ECO:0000313" key="3">
    <source>
        <dbReference type="EMBL" id="RWS05095.1"/>
    </source>
</evidence>
<dbReference type="SMART" id="SM00239">
    <property type="entry name" value="C2"/>
    <property type="match status" value="1"/>
</dbReference>
<dbReference type="CDD" id="cd00030">
    <property type="entry name" value="C2"/>
    <property type="match status" value="1"/>
</dbReference>
<dbReference type="PANTHER" id="PTHR46096">
    <property type="entry name" value="PERFORIN-1"/>
    <property type="match status" value="1"/>
</dbReference>
<keyword evidence="4" id="KW-1185">Reference proteome</keyword>
<keyword evidence="1" id="KW-0732">Signal</keyword>
<dbReference type="GO" id="GO:0016020">
    <property type="term" value="C:membrane"/>
    <property type="evidence" value="ECO:0007669"/>
    <property type="project" value="TreeGrafter"/>
</dbReference>
<organism evidence="3 4">
    <name type="scientific">Dinothrombium tinctorium</name>
    <dbReference type="NCBI Taxonomy" id="1965070"/>
    <lineage>
        <taxon>Eukaryota</taxon>
        <taxon>Metazoa</taxon>
        <taxon>Ecdysozoa</taxon>
        <taxon>Arthropoda</taxon>
        <taxon>Chelicerata</taxon>
        <taxon>Arachnida</taxon>
        <taxon>Acari</taxon>
        <taxon>Acariformes</taxon>
        <taxon>Trombidiformes</taxon>
        <taxon>Prostigmata</taxon>
        <taxon>Anystina</taxon>
        <taxon>Parasitengona</taxon>
        <taxon>Trombidioidea</taxon>
        <taxon>Trombidiidae</taxon>
        <taxon>Dinothrombium</taxon>
    </lineage>
</organism>
<dbReference type="EMBL" id="NCKU01005032">
    <property type="protein sequence ID" value="RWS05095.1"/>
    <property type="molecule type" value="Genomic_DNA"/>
</dbReference>
<dbReference type="AlphaFoldDB" id="A0A3S3PBE8"/>
<proteinExistence type="predicted"/>
<dbReference type="SUPFAM" id="SSF49562">
    <property type="entry name" value="C2 domain (Calcium/lipid-binding domain, CaLB)"/>
    <property type="match status" value="1"/>
</dbReference>
<dbReference type="InterPro" id="IPR035892">
    <property type="entry name" value="C2_domain_sf"/>
</dbReference>
<dbReference type="PANTHER" id="PTHR46096:SF1">
    <property type="entry name" value="PERFORIN 1.5"/>
    <property type="match status" value="1"/>
</dbReference>
<dbReference type="PROSITE" id="PS50004">
    <property type="entry name" value="C2"/>
    <property type="match status" value="1"/>
</dbReference>
<dbReference type="InterPro" id="IPR052784">
    <property type="entry name" value="Perforin-1_pore-forming"/>
</dbReference>
<dbReference type="InterPro" id="IPR000008">
    <property type="entry name" value="C2_dom"/>
</dbReference>
<dbReference type="Proteomes" id="UP000285301">
    <property type="component" value="Unassembled WGS sequence"/>
</dbReference>
<sequence>MANSITVTVYVACIWLCFSGEALCSTPEGRAEIVVQQALVPRETGIFAGSRDAYAKLYVDGSYLGRTKVIDDTHTPAWNETFYTGPIRSDAKIRIALWDKDYLSADDYMGSTTVTPREVLDKNLNNTHYVREFPHGFIQFKLTWYPCKNNVCF</sequence>
<comment type="caution">
    <text evidence="3">The sequence shown here is derived from an EMBL/GenBank/DDBJ whole genome shotgun (WGS) entry which is preliminary data.</text>
</comment>
<accession>A0A3S3PBE8</accession>
<feature type="domain" description="C2" evidence="2">
    <location>
        <begin position="12"/>
        <end position="129"/>
    </location>
</feature>
<reference evidence="3 4" key="1">
    <citation type="journal article" date="2018" name="Gigascience">
        <title>Genomes of trombidid mites reveal novel predicted allergens and laterally-transferred genes associated with secondary metabolism.</title>
        <authorList>
            <person name="Dong X."/>
            <person name="Chaisiri K."/>
            <person name="Xia D."/>
            <person name="Armstrong S.D."/>
            <person name="Fang Y."/>
            <person name="Donnelly M.J."/>
            <person name="Kadowaki T."/>
            <person name="McGarry J.W."/>
            <person name="Darby A.C."/>
            <person name="Makepeace B.L."/>
        </authorList>
    </citation>
    <scope>NUCLEOTIDE SEQUENCE [LARGE SCALE GENOMIC DNA]</scope>
    <source>
        <strain evidence="3">UoL-WK</strain>
    </source>
</reference>
<protein>
    <submittedName>
        <fullName evidence="3">Extended synaptotagmin-1-like isoform X2</fullName>
    </submittedName>
</protein>
<dbReference type="Gene3D" id="2.60.40.150">
    <property type="entry name" value="C2 domain"/>
    <property type="match status" value="1"/>
</dbReference>
<dbReference type="OrthoDB" id="270970at2759"/>
<evidence type="ECO:0000256" key="1">
    <source>
        <dbReference type="SAM" id="SignalP"/>
    </source>
</evidence>
<dbReference type="GO" id="GO:0051607">
    <property type="term" value="P:defense response to virus"/>
    <property type="evidence" value="ECO:0007669"/>
    <property type="project" value="TreeGrafter"/>
</dbReference>
<dbReference type="STRING" id="1965070.A0A3S3PBE8"/>